<dbReference type="InterPro" id="IPR003593">
    <property type="entry name" value="AAA+_ATPase"/>
</dbReference>
<evidence type="ECO:0000313" key="6">
    <source>
        <dbReference type="Proteomes" id="UP001169760"/>
    </source>
</evidence>
<dbReference type="Pfam" id="PF05157">
    <property type="entry name" value="MshEN"/>
    <property type="match status" value="1"/>
</dbReference>
<dbReference type="SUPFAM" id="SSF52540">
    <property type="entry name" value="P-loop containing nucleoside triphosphate hydrolases"/>
    <property type="match status" value="1"/>
</dbReference>
<evidence type="ECO:0000259" key="4">
    <source>
        <dbReference type="PROSITE" id="PS00662"/>
    </source>
</evidence>
<proteinExistence type="inferred from homology"/>
<dbReference type="Gene3D" id="3.30.300.160">
    <property type="entry name" value="Type II secretion system, protein E, N-terminal domain"/>
    <property type="match status" value="1"/>
</dbReference>
<dbReference type="Gene3D" id="3.40.50.300">
    <property type="entry name" value="P-loop containing nucleotide triphosphate hydrolases"/>
    <property type="match status" value="1"/>
</dbReference>
<evidence type="ECO:0000313" key="5">
    <source>
        <dbReference type="EMBL" id="MDO6422844.1"/>
    </source>
</evidence>
<dbReference type="PROSITE" id="PS00662">
    <property type="entry name" value="T2SP_E"/>
    <property type="match status" value="1"/>
</dbReference>
<gene>
    <name evidence="5" type="ORF">Q4521_10190</name>
</gene>
<dbReference type="FunFam" id="3.30.300.160:FF:000002">
    <property type="entry name" value="Type II secretion system protein E"/>
    <property type="match status" value="1"/>
</dbReference>
<dbReference type="RefSeq" id="WP_011467620.1">
    <property type="nucleotide sequence ID" value="NZ_CP123764.1"/>
</dbReference>
<dbReference type="InterPro" id="IPR037257">
    <property type="entry name" value="T2SS_E_N_sf"/>
</dbReference>
<dbReference type="GO" id="GO:0005524">
    <property type="term" value="F:ATP binding"/>
    <property type="evidence" value="ECO:0007669"/>
    <property type="project" value="UniProtKB-KW"/>
</dbReference>
<dbReference type="PANTHER" id="PTHR30258">
    <property type="entry name" value="TYPE II SECRETION SYSTEM PROTEIN GSPE-RELATED"/>
    <property type="match status" value="1"/>
</dbReference>
<comment type="caution">
    <text evidence="5">The sequence shown here is derived from an EMBL/GenBank/DDBJ whole genome shotgun (WGS) entry which is preliminary data.</text>
</comment>
<dbReference type="Pfam" id="PF00437">
    <property type="entry name" value="T2SSE"/>
    <property type="match status" value="1"/>
</dbReference>
<dbReference type="SMART" id="SM00382">
    <property type="entry name" value="AAA"/>
    <property type="match status" value="1"/>
</dbReference>
<dbReference type="FunFam" id="3.40.50.300:FF:000398">
    <property type="entry name" value="Type IV pilus assembly ATPase PilB"/>
    <property type="match status" value="1"/>
</dbReference>
<dbReference type="SUPFAM" id="SSF160246">
    <property type="entry name" value="EspE N-terminal domain-like"/>
    <property type="match status" value="1"/>
</dbReference>
<evidence type="ECO:0000256" key="2">
    <source>
        <dbReference type="ARBA" id="ARBA00022741"/>
    </source>
</evidence>
<dbReference type="InterPro" id="IPR001482">
    <property type="entry name" value="T2SS/T4SS_dom"/>
</dbReference>
<dbReference type="GO" id="GO:0016887">
    <property type="term" value="F:ATP hydrolysis activity"/>
    <property type="evidence" value="ECO:0007669"/>
    <property type="project" value="TreeGrafter"/>
</dbReference>
<feature type="domain" description="Bacterial type II secretion system protein E" evidence="4">
    <location>
        <begin position="381"/>
        <end position="395"/>
    </location>
</feature>
<dbReference type="PANTHER" id="PTHR30258:SF29">
    <property type="entry name" value="MSHA PILUS ASSEMBLY ATPASE MSHE"/>
    <property type="match status" value="1"/>
</dbReference>
<protein>
    <submittedName>
        <fullName evidence="5">GspE/PulE family protein</fullName>
    </submittedName>
</protein>
<dbReference type="Proteomes" id="UP001169760">
    <property type="component" value="Unassembled WGS sequence"/>
</dbReference>
<dbReference type="InterPro" id="IPR027417">
    <property type="entry name" value="P-loop_NTPase"/>
</dbReference>
<evidence type="ECO:0000256" key="3">
    <source>
        <dbReference type="ARBA" id="ARBA00022840"/>
    </source>
</evidence>
<sequence length="582" mass="64993">MVERKRIRLGDLLVAQQLITQEQLESALGAQKNTGRKLGRQLIEMGFVEENTLLTLLSKQLEIPFVDLKHFRFEREVVQILPEVHARRYRVVVLQDDPDGILLGMSDPTDIFGLDELQKIITKPIKPAVVRESELLDVLDSTYSRASEIASLAEQLDDELEEESVDLSDIITDATDSDAPIVKLLQKIFEEAINTRASDVHIEPDEHVLRIRQRIDGVLVEQVMNEKRIAGALVVRLKLMSNLDISEKRLPQDGRFNLKVKNHNIDVRLSTMPVQFGESVVMRILDHTEGVRPLNKVGMPEHYVNQFRHVITRPHGLVLVTGPTGSGKTTTLYGALSELNTSEKKIITVEDPVEYRLPRISQVQVHEKIGLDFGLVLRATLRQDPDILLIGEIRDAESAEIALRAAMTGHMVLSTLHTNDAVTSALRLVDMGVDPFLVASSLKAIVAQRLVRKVCESCAEPHELDAQEQSLLRRLQKGHSLENKNFKKGRGCIHCFNSGYRGRIGVFELLEINTEMANALRDNSVRKFNDAAHAHPQYRPLGASALDLAIEGVTTLEEVLRVTAEVEDESIADIADATGAAE</sequence>
<dbReference type="CDD" id="cd01129">
    <property type="entry name" value="PulE-GspE-like"/>
    <property type="match status" value="1"/>
</dbReference>
<comment type="similarity">
    <text evidence="1">Belongs to the GSP E family.</text>
</comment>
<name>A0AAW7X625_9GAMM</name>
<accession>A0AAW7X625</accession>
<dbReference type="GO" id="GO:0005886">
    <property type="term" value="C:plasma membrane"/>
    <property type="evidence" value="ECO:0007669"/>
    <property type="project" value="TreeGrafter"/>
</dbReference>
<reference evidence="5" key="1">
    <citation type="submission" date="2023-07" db="EMBL/GenBank/DDBJ databases">
        <title>Genome content predicts the carbon catabolic preferences of heterotrophic bacteria.</title>
        <authorList>
            <person name="Gralka M."/>
        </authorList>
    </citation>
    <scope>NUCLEOTIDE SEQUENCE</scope>
    <source>
        <strain evidence="5">I3M17_2</strain>
    </source>
</reference>
<evidence type="ECO:0000256" key="1">
    <source>
        <dbReference type="ARBA" id="ARBA00006611"/>
    </source>
</evidence>
<dbReference type="EMBL" id="JAUOPB010000007">
    <property type="protein sequence ID" value="MDO6422844.1"/>
    <property type="molecule type" value="Genomic_DNA"/>
</dbReference>
<dbReference type="FunFam" id="3.30.450.90:FF:000001">
    <property type="entry name" value="Type II secretion system ATPase GspE"/>
    <property type="match status" value="1"/>
</dbReference>
<dbReference type="InterPro" id="IPR007831">
    <property type="entry name" value="T2SS_GspE_N"/>
</dbReference>
<dbReference type="Gene3D" id="3.30.450.90">
    <property type="match status" value="1"/>
</dbReference>
<keyword evidence="3" id="KW-0067">ATP-binding</keyword>
<organism evidence="5 6">
    <name type="scientific">Saccharophagus degradans</name>
    <dbReference type="NCBI Taxonomy" id="86304"/>
    <lineage>
        <taxon>Bacteria</taxon>
        <taxon>Pseudomonadati</taxon>
        <taxon>Pseudomonadota</taxon>
        <taxon>Gammaproteobacteria</taxon>
        <taxon>Cellvibrionales</taxon>
        <taxon>Cellvibrionaceae</taxon>
        <taxon>Saccharophagus</taxon>
    </lineage>
</organism>
<dbReference type="AlphaFoldDB" id="A0AAW7X625"/>
<dbReference type="GeneID" id="98612818"/>
<keyword evidence="2" id="KW-0547">Nucleotide-binding</keyword>